<evidence type="ECO:0000256" key="1">
    <source>
        <dbReference type="ARBA" id="ARBA00010409"/>
    </source>
</evidence>
<evidence type="ECO:0000259" key="7">
    <source>
        <dbReference type="Pfam" id="PF25151"/>
    </source>
</evidence>
<dbReference type="PANTHER" id="PTHR14387">
    <property type="entry name" value="THADA/DEATH RECEPTOR INTERACTING PROTEIN"/>
    <property type="match status" value="1"/>
</dbReference>
<evidence type="ECO:0000256" key="2">
    <source>
        <dbReference type="ARBA" id="ARBA00022694"/>
    </source>
</evidence>
<dbReference type="Pfam" id="PF10350">
    <property type="entry name" value="DUF2428"/>
    <property type="match status" value="1"/>
</dbReference>
<keyword evidence="3" id="KW-0175">Coiled coil</keyword>
<dbReference type="PANTHER" id="PTHR14387:SF0">
    <property type="entry name" value="DUF2428 DOMAIN-CONTAINING PROTEIN"/>
    <property type="match status" value="1"/>
</dbReference>
<comment type="similarity">
    <text evidence="1">Belongs to the THADA family.</text>
</comment>
<accession>A0A0B7MYZ9</accession>
<evidence type="ECO:0000313" key="9">
    <source>
        <dbReference type="Proteomes" id="UP000054107"/>
    </source>
</evidence>
<feature type="domain" description="DUF2428" evidence="5">
    <location>
        <begin position="1060"/>
        <end position="1321"/>
    </location>
</feature>
<dbReference type="Pfam" id="PF25151">
    <property type="entry name" value="TPR_Trm732_C"/>
    <property type="match status" value="1"/>
</dbReference>
<feature type="domain" description="tRNA (32-2'-O)-methyltransferase regulator THADA-like TPR repeats region" evidence="6">
    <location>
        <begin position="607"/>
        <end position="913"/>
    </location>
</feature>
<dbReference type="InterPro" id="IPR051954">
    <property type="entry name" value="tRNA_methyltransferase_THADA"/>
</dbReference>
<evidence type="ECO:0000256" key="4">
    <source>
        <dbReference type="SAM" id="MobiDB-lite"/>
    </source>
</evidence>
<dbReference type="GO" id="GO:0030488">
    <property type="term" value="P:tRNA methylation"/>
    <property type="evidence" value="ECO:0007669"/>
    <property type="project" value="TreeGrafter"/>
</dbReference>
<name>A0A0B7MYZ9_9FUNG</name>
<evidence type="ECO:0000313" key="8">
    <source>
        <dbReference type="EMBL" id="CEP08348.1"/>
    </source>
</evidence>
<dbReference type="STRING" id="35722.A0A0B7MYZ9"/>
<evidence type="ECO:0000259" key="6">
    <source>
        <dbReference type="Pfam" id="PF25150"/>
    </source>
</evidence>
<dbReference type="InterPro" id="IPR016024">
    <property type="entry name" value="ARM-type_fold"/>
</dbReference>
<proteinExistence type="inferred from homology"/>
<dbReference type="InterPro" id="IPR019442">
    <property type="entry name" value="THADA/TRM732_DUF2428"/>
</dbReference>
<dbReference type="EMBL" id="LN719426">
    <property type="protein sequence ID" value="CEP08348.1"/>
    <property type="molecule type" value="Genomic_DNA"/>
</dbReference>
<keyword evidence="9" id="KW-1185">Reference proteome</keyword>
<organism evidence="8 9">
    <name type="scientific">Parasitella parasitica</name>
    <dbReference type="NCBI Taxonomy" id="35722"/>
    <lineage>
        <taxon>Eukaryota</taxon>
        <taxon>Fungi</taxon>
        <taxon>Fungi incertae sedis</taxon>
        <taxon>Mucoromycota</taxon>
        <taxon>Mucoromycotina</taxon>
        <taxon>Mucoromycetes</taxon>
        <taxon>Mucorales</taxon>
        <taxon>Mucorineae</taxon>
        <taxon>Mucoraceae</taxon>
        <taxon>Parasitella</taxon>
    </lineage>
</organism>
<sequence>MDKYRKGAKPVKLPAPVFVSWQKIISNYLDQHADQALIPVVLSLQKLIDAKDASYEKQAACIKESVKCMQKNVANAATLQPHEVLQIKFIVEPIASLGYFAACENLSRRTFVPLIEASFKCTSGTDARFKDFYLQYTTASSTNEPSFEDKPLSQKALTIYATLKFPVGQDLIIDSFRHTLRFLVHGLQHTHHKLTAHYQRNNNNGVDVDQPMNDIQFAAKALLALLSRHLQVAPQMFAKVESKTIDHTKDPDVILLGDILQTLLDICLDTTMLVKECNQVAGMAIAAVINLANDVEFARDWVLGWFFTTESNAIVDHIANSLGVFRPREEGLIVGKEGWSNRNAPMVFALRGLVSSLRSEIVLLDCCPPLEDFTLVSYISDSPKKNLHEIIFSSINLFCGRADLDNSCKVIAFDAMATWLQQTKEMMERCAKDDEGTATTLMDAVCGPIQPHNMHTLIQYVWDHWDGPTDSLQYKMRTIFELSISTLATKTAFYKQQQQDEYSQFVRRLLKNLLAMDWHRKVKYSLLNMLVEKVSTDLFLEAEPHLMQKCLTAMESLLLCPQITFFILAFLERRVQDTLPGYAQFKSHNSKIKDSEDAAGTQATRAWIELWVPPMLQCLVSPSELLRKNTGSFLLQPLFKTSPQSFWYMIRILQDLENPLWAPQGQLDPQRRLNAFIAVLRAGRGLDIVDATVYTTSSSSTTTTSKHISIDTLKLAIYHSDPQVRLDALGLLCESRKATAAVTSTEMDMIRLFLSLNMNSTLPDFRQRVCVHLGKMLTRLRGNIYSQYRQYKSLLVYADKKAGTEDGEAKRENALLDAQDILVGIDQAKSFLYWLCDHVVDSLYPGASYQRVATALRMLAMISKLFGVTDLLPPIEGFQDPQPDFPFALPIANNARLCKILVDAFMNPYDFNRVQAFDILCQFPSPLPGIETKHDVQDLLWWGLNKVVSTRADESDSGAMIFRLVFTKYVMELGFDLSPEQNLSASVSSSYSLSDPPTIVFTERLLDLLEKQVRIARDNLLLASQQHPMHGTLLALQYVLKEIDYDSVIVKSHLAQWRKIHARTIGLIHQTCNAVMSVLSDASPEGNVPTDYRQDDEDDENDDDDEQDDDLNESNNGPKHQVILSCCWRAVKEASSLLQVIITRAPASAQVKDNAILSHQDFVQSGSLLHHLLTSIRHRGAFSAVYPAYVALNTRLLTSRDASLAALPAKWLQENLDSLTASNISITRRSAGLPLCILAIVSSEPSAKKELLGRALRYLMQLASTEPPLKDADQRLDLPQVHAYNIMRTIFMDSKLGTHVLPYASQAFSLAISGFSSHSWAIRNCSVMLFSTLLQRTFGTKKTRDEHSTVNTLTSREFFVRFPDLHPYLLKELGVAVDELLQKLQLKDSPTAAAVAASVHPGLYPILTLLSRMQPSSSTGTSAEKDETVLSPFIPLVMPCAASAIYKTREMAARALVPLVQDVVPTIQQLLYMCATETTTQNEIHGRLLQVQFLWRGHACNAAIKSMLQFVRDMPAPILSLLDLLSRKPTFFCNMNSALLLSIVSEFFVETSWMMGNSELIQLADVTFAPVRSAAMEYCMDAIQKETLGIASYLVREKMANNIVNTTLKKPNANVEQLLFLLRDRDYEVRLLVLEKLLEYYNEKNNTQQSLEKISGQAILVQRTFAGEDNLNCYVATAKLLMSLNSQEPYPSSTSTTMPFTLQEYWNQLVVQFSEKRALSVTESVLPLLGALLAQILRQSSHSKWVQQCLVTWSDYIEKYSQKDITLRLREAVVKSLSFTSSQVLMSESVQDAQVKATLAITQLLQDDDVDVRNDTAAIVSDALGLKAAPVHHERALELVHRHLISQFSASGLLLETTLSHWLTAAANGLHCWVNEQQQQHQHQQQSKVLFAKENPNTYKEDLLDLQWASVDLEILYLKHPSIKHLDSLMVARKCRQLSAFSNLLIKMSRNLMQNGPFGITSKASIFMAAYSTIQSLHLDLERLNSMKSASATTTIELAESIQDLSSSLYALQEAWMHPVLWNLLRGDDGLYAKTKRFLKYHCNKMEFNTMFLLAPDSRKF</sequence>
<dbReference type="OrthoDB" id="73997at2759"/>
<dbReference type="GO" id="GO:0005829">
    <property type="term" value="C:cytosol"/>
    <property type="evidence" value="ECO:0007669"/>
    <property type="project" value="TreeGrafter"/>
</dbReference>
<dbReference type="Pfam" id="PF25150">
    <property type="entry name" value="TPR_Trm732"/>
    <property type="match status" value="1"/>
</dbReference>
<dbReference type="Proteomes" id="UP000054107">
    <property type="component" value="Unassembled WGS sequence"/>
</dbReference>
<gene>
    <name evidence="8" type="primary">PARPA_01659.1 scaffold 1359</name>
</gene>
<dbReference type="SUPFAM" id="SSF48371">
    <property type="entry name" value="ARM repeat"/>
    <property type="match status" value="3"/>
</dbReference>
<feature type="domain" description="tRNA (32-2'-O)-methyltransferase regulator THADA-like C-terminal TPR repeats region" evidence="7">
    <location>
        <begin position="1323"/>
        <end position="1494"/>
    </location>
</feature>
<feature type="compositionally biased region" description="Acidic residues" evidence="4">
    <location>
        <begin position="1094"/>
        <end position="1112"/>
    </location>
</feature>
<evidence type="ECO:0000259" key="5">
    <source>
        <dbReference type="Pfam" id="PF10350"/>
    </source>
</evidence>
<keyword evidence="2" id="KW-0819">tRNA processing</keyword>
<protein>
    <submittedName>
        <fullName evidence="8">Uncharacterized protein</fullName>
    </submittedName>
</protein>
<feature type="coiled-coil region" evidence="3">
    <location>
        <begin position="999"/>
        <end position="1026"/>
    </location>
</feature>
<feature type="region of interest" description="Disordered" evidence="4">
    <location>
        <begin position="1079"/>
        <end position="1117"/>
    </location>
</feature>
<dbReference type="InterPro" id="IPR056843">
    <property type="entry name" value="THADA-like_TPR"/>
</dbReference>
<evidence type="ECO:0000256" key="3">
    <source>
        <dbReference type="SAM" id="Coils"/>
    </source>
</evidence>
<dbReference type="InterPro" id="IPR056842">
    <property type="entry name" value="THADA-like_TPR_C"/>
</dbReference>
<reference evidence="8 9" key="1">
    <citation type="submission" date="2014-09" db="EMBL/GenBank/DDBJ databases">
        <authorList>
            <person name="Ellenberger Sabrina"/>
        </authorList>
    </citation>
    <scope>NUCLEOTIDE SEQUENCE [LARGE SCALE GENOMIC DNA]</scope>
    <source>
        <strain evidence="8 9">CBS 412.66</strain>
    </source>
</reference>